<sequence length="29" mass="3218">MGLDEDALDYHREDPPGKIEISTTKPTST</sequence>
<dbReference type="AlphaFoldDB" id="M0MWB9"/>
<evidence type="ECO:0000256" key="1">
    <source>
        <dbReference type="SAM" id="MobiDB-lite"/>
    </source>
</evidence>
<proteinExistence type="predicted"/>
<organism evidence="2 3">
    <name type="scientific">Halococcus thailandensis JCM 13552</name>
    <dbReference type="NCBI Taxonomy" id="1227457"/>
    <lineage>
        <taxon>Archaea</taxon>
        <taxon>Methanobacteriati</taxon>
        <taxon>Methanobacteriota</taxon>
        <taxon>Stenosarchaea group</taxon>
        <taxon>Halobacteria</taxon>
        <taxon>Halobacteriales</taxon>
        <taxon>Halococcaceae</taxon>
        <taxon>Halococcus</taxon>
    </lineage>
</organism>
<dbReference type="EC" id="1.1.1.40" evidence="2"/>
<name>M0MWB9_9EURY</name>
<gene>
    <name evidence="2" type="ORF">C451_19481</name>
</gene>
<dbReference type="Proteomes" id="UP000011680">
    <property type="component" value="Unassembled WGS sequence"/>
</dbReference>
<feature type="region of interest" description="Disordered" evidence="1">
    <location>
        <begin position="1"/>
        <end position="29"/>
    </location>
</feature>
<accession>M0MWB9</accession>
<keyword evidence="3" id="KW-1185">Reference proteome</keyword>
<feature type="non-terminal residue" evidence="2">
    <location>
        <position position="29"/>
    </location>
</feature>
<comment type="caution">
    <text evidence="2">The sequence shown here is derived from an EMBL/GenBank/DDBJ whole genome shotgun (WGS) entry which is preliminary data.</text>
</comment>
<feature type="compositionally biased region" description="Basic and acidic residues" evidence="1">
    <location>
        <begin position="8"/>
        <end position="17"/>
    </location>
</feature>
<evidence type="ECO:0000313" key="3">
    <source>
        <dbReference type="Proteomes" id="UP000011680"/>
    </source>
</evidence>
<evidence type="ECO:0000313" key="2">
    <source>
        <dbReference type="EMBL" id="EMA49124.1"/>
    </source>
</evidence>
<reference evidence="2 3" key="1">
    <citation type="journal article" date="2014" name="PLoS Genet.">
        <title>Phylogenetically driven sequencing of extremely halophilic archaea reveals strategies for static and dynamic osmo-response.</title>
        <authorList>
            <person name="Becker E.A."/>
            <person name="Seitzer P.M."/>
            <person name="Tritt A."/>
            <person name="Larsen D."/>
            <person name="Krusor M."/>
            <person name="Yao A.I."/>
            <person name="Wu D."/>
            <person name="Madern D."/>
            <person name="Eisen J.A."/>
            <person name="Darling A.E."/>
            <person name="Facciotti M.T."/>
        </authorList>
    </citation>
    <scope>NUCLEOTIDE SEQUENCE [LARGE SCALE GENOMIC DNA]</scope>
    <source>
        <strain evidence="2 3">JCM 13552</strain>
    </source>
</reference>
<dbReference type="GO" id="GO:0004473">
    <property type="term" value="F:malate dehydrogenase (decarboxylating) (NADP+) activity"/>
    <property type="evidence" value="ECO:0007669"/>
    <property type="project" value="UniProtKB-EC"/>
</dbReference>
<keyword evidence="2" id="KW-0560">Oxidoreductase</keyword>
<dbReference type="EMBL" id="AOMF01000177">
    <property type="protein sequence ID" value="EMA49124.1"/>
    <property type="molecule type" value="Genomic_DNA"/>
</dbReference>
<protein>
    <submittedName>
        <fullName evidence="2">Bifunctional malic enzyme oxidoreductase/phosphotransacetylase</fullName>
        <ecNumber evidence="2">1.1.1.40</ecNumber>
    </submittedName>
</protein>